<organism evidence="4 5">
    <name type="scientific">Paenibacillus oceani</name>
    <dbReference type="NCBI Taxonomy" id="2772510"/>
    <lineage>
        <taxon>Bacteria</taxon>
        <taxon>Bacillati</taxon>
        <taxon>Bacillota</taxon>
        <taxon>Bacilli</taxon>
        <taxon>Bacillales</taxon>
        <taxon>Paenibacillaceae</taxon>
        <taxon>Paenibacillus</taxon>
    </lineage>
</organism>
<dbReference type="InterPro" id="IPR031107">
    <property type="entry name" value="Small_HSP"/>
</dbReference>
<accession>A0A927C730</accession>
<protein>
    <submittedName>
        <fullName evidence="4">Hsp20/alpha crystallin family protein</fullName>
    </submittedName>
</protein>
<gene>
    <name evidence="4" type="ORF">IDH45_08780</name>
</gene>
<keyword evidence="5" id="KW-1185">Reference proteome</keyword>
<evidence type="ECO:0000313" key="4">
    <source>
        <dbReference type="EMBL" id="MBD2862074.1"/>
    </source>
</evidence>
<evidence type="ECO:0000313" key="5">
    <source>
        <dbReference type="Proteomes" id="UP000639396"/>
    </source>
</evidence>
<name>A0A927C730_9BACL</name>
<dbReference type="SUPFAM" id="SSF49764">
    <property type="entry name" value="HSP20-like chaperones"/>
    <property type="match status" value="1"/>
</dbReference>
<dbReference type="PROSITE" id="PS01031">
    <property type="entry name" value="SHSP"/>
    <property type="match status" value="1"/>
</dbReference>
<dbReference type="InterPro" id="IPR008978">
    <property type="entry name" value="HSP20-like_chaperone"/>
</dbReference>
<dbReference type="Proteomes" id="UP000639396">
    <property type="component" value="Unassembled WGS sequence"/>
</dbReference>
<dbReference type="EMBL" id="JACXJA010000008">
    <property type="protein sequence ID" value="MBD2862074.1"/>
    <property type="molecule type" value="Genomic_DNA"/>
</dbReference>
<evidence type="ECO:0000259" key="3">
    <source>
        <dbReference type="PROSITE" id="PS01031"/>
    </source>
</evidence>
<proteinExistence type="inferred from homology"/>
<dbReference type="PANTHER" id="PTHR11527">
    <property type="entry name" value="HEAT-SHOCK PROTEIN 20 FAMILY MEMBER"/>
    <property type="match status" value="1"/>
</dbReference>
<evidence type="ECO:0000256" key="1">
    <source>
        <dbReference type="PROSITE-ProRule" id="PRU00285"/>
    </source>
</evidence>
<dbReference type="Pfam" id="PF00011">
    <property type="entry name" value="HSP20"/>
    <property type="match status" value="1"/>
</dbReference>
<comment type="similarity">
    <text evidence="1 2">Belongs to the small heat shock protein (HSP20) family.</text>
</comment>
<sequence>MSEIPRQFWKNLRSQADRTLGDQFWQDISGLIPTQQPRTDVYLTADRLFVIVELPGCKADAVKLSFHKNSLHIRGDLSCPYPVEEDELIVAERFFGPFHRKVELPPGISGTGMKARIRDGLLTVEFLRKLETDSPVDIAIDPADLADSDSEPSNDTSD</sequence>
<dbReference type="Gene3D" id="2.60.40.790">
    <property type="match status" value="1"/>
</dbReference>
<reference evidence="4" key="1">
    <citation type="submission" date="2020-09" db="EMBL/GenBank/DDBJ databases">
        <title>A novel bacterium of genus Paenibacillus, isolated from South China Sea.</title>
        <authorList>
            <person name="Huang H."/>
            <person name="Mo K."/>
            <person name="Hu Y."/>
        </authorList>
    </citation>
    <scope>NUCLEOTIDE SEQUENCE</scope>
    <source>
        <strain evidence="4">IB182363</strain>
    </source>
</reference>
<dbReference type="CDD" id="cd06464">
    <property type="entry name" value="ACD_sHsps-like"/>
    <property type="match status" value="1"/>
</dbReference>
<dbReference type="RefSeq" id="WP_190926637.1">
    <property type="nucleotide sequence ID" value="NZ_JACXJA010000008.1"/>
</dbReference>
<comment type="caution">
    <text evidence="4">The sequence shown here is derived from an EMBL/GenBank/DDBJ whole genome shotgun (WGS) entry which is preliminary data.</text>
</comment>
<feature type="domain" description="SHSP" evidence="3">
    <location>
        <begin position="29"/>
        <end position="143"/>
    </location>
</feature>
<dbReference type="AlphaFoldDB" id="A0A927C730"/>
<evidence type="ECO:0000256" key="2">
    <source>
        <dbReference type="RuleBase" id="RU003616"/>
    </source>
</evidence>
<dbReference type="InterPro" id="IPR002068">
    <property type="entry name" value="A-crystallin/Hsp20_dom"/>
</dbReference>